<feature type="compositionally biased region" description="Polar residues" evidence="1">
    <location>
        <begin position="1"/>
        <end position="18"/>
    </location>
</feature>
<name>A0A4U1BF03_9GAMM</name>
<organism evidence="2 3">
    <name type="scientific">Ferrimonas sediminicola</name>
    <dbReference type="NCBI Taxonomy" id="2569538"/>
    <lineage>
        <taxon>Bacteria</taxon>
        <taxon>Pseudomonadati</taxon>
        <taxon>Pseudomonadota</taxon>
        <taxon>Gammaproteobacteria</taxon>
        <taxon>Alteromonadales</taxon>
        <taxon>Ferrimonadaceae</taxon>
        <taxon>Ferrimonas</taxon>
    </lineage>
</organism>
<dbReference type="InterPro" id="IPR027417">
    <property type="entry name" value="P-loop_NTPase"/>
</dbReference>
<dbReference type="EMBL" id="SWCI01000005">
    <property type="protein sequence ID" value="TKB48930.1"/>
    <property type="molecule type" value="Genomic_DNA"/>
</dbReference>
<evidence type="ECO:0000313" key="3">
    <source>
        <dbReference type="Proteomes" id="UP000305674"/>
    </source>
</evidence>
<protein>
    <submittedName>
        <fullName evidence="2">Type II secretion protein</fullName>
    </submittedName>
</protein>
<keyword evidence="3" id="KW-1185">Reference proteome</keyword>
<comment type="caution">
    <text evidence="2">The sequence shown here is derived from an EMBL/GenBank/DDBJ whole genome shotgun (WGS) entry which is preliminary data.</text>
</comment>
<dbReference type="Gene3D" id="3.40.50.300">
    <property type="entry name" value="P-loop containing nucleotide triphosphate hydrolases"/>
    <property type="match status" value="1"/>
</dbReference>
<dbReference type="OrthoDB" id="5858076at2"/>
<dbReference type="Proteomes" id="UP000305674">
    <property type="component" value="Unassembled WGS sequence"/>
</dbReference>
<feature type="region of interest" description="Disordered" evidence="1">
    <location>
        <begin position="1"/>
        <end position="20"/>
    </location>
</feature>
<proteinExistence type="predicted"/>
<dbReference type="RefSeq" id="WP_136853123.1">
    <property type="nucleotide sequence ID" value="NZ_SWCI01000005.1"/>
</dbReference>
<evidence type="ECO:0000256" key="1">
    <source>
        <dbReference type="SAM" id="MobiDB-lite"/>
    </source>
</evidence>
<dbReference type="AlphaFoldDB" id="A0A4U1BF03"/>
<evidence type="ECO:0000313" key="2">
    <source>
        <dbReference type="EMBL" id="TKB48930.1"/>
    </source>
</evidence>
<accession>A0A4U1BF03</accession>
<sequence length="401" mass="44316">MNLSSIFKSGATQKSEAQQCPDLLVSPDPELIERITEGYAIEGFGTPKTEAKLERVRTWAEGEYGARILILDLRHADEQQLRETVEANTTQLDVQISVIILGKSDSIRLKNWVEAQGARYLLWEGNVNGLIHNVGDLRRPGPAIGGYRARTAKRLLVLGSKGGVGVSCVSSALTHLFSAKAGLPTLLVDHDNGAVSSDLYLGIEGLKIRQNSSDLSHKEIDASIARTYLNRVNGRADALMLESVNNCVGFHAPNLLELSRQLAQDYNFIIDSVPSTLFDEVNDPGFAERYHRIYVVLDPSVSSLRAYNQLKRKLDKIPHRVILNQSRPNGDYALSMGDALEKLKMESALQLPYEAGLEKGLIQKGQSFLESKRLLRSLAAIVDELAGKRIYGGGRLRWLSR</sequence>
<reference evidence="2 3" key="1">
    <citation type="submission" date="2019-04" db="EMBL/GenBank/DDBJ databases">
        <authorList>
            <person name="Hwang J.C."/>
        </authorList>
    </citation>
    <scope>NUCLEOTIDE SEQUENCE [LARGE SCALE GENOMIC DNA]</scope>
    <source>
        <strain evidence="2 3">IMCC35001</strain>
    </source>
</reference>
<dbReference type="SUPFAM" id="SSF52540">
    <property type="entry name" value="P-loop containing nucleoside triphosphate hydrolases"/>
    <property type="match status" value="1"/>
</dbReference>
<gene>
    <name evidence="2" type="ORF">FCL40_09830</name>
</gene>